<dbReference type="Pfam" id="PF15600">
    <property type="entry name" value="Imm64"/>
    <property type="match status" value="1"/>
</dbReference>
<protein>
    <submittedName>
        <fullName evidence="1">Imm64 family immunity protein</fullName>
    </submittedName>
</protein>
<dbReference type="Proteomes" id="UP001243286">
    <property type="component" value="Unassembled WGS sequence"/>
</dbReference>
<keyword evidence="2" id="KW-1185">Reference proteome</keyword>
<organism evidence="1 2">
    <name type="scientific">Exiguobacterium antarcticum</name>
    <dbReference type="NCBI Taxonomy" id="132920"/>
    <lineage>
        <taxon>Bacteria</taxon>
        <taxon>Bacillati</taxon>
        <taxon>Bacillota</taxon>
        <taxon>Bacilli</taxon>
        <taxon>Bacillales</taxon>
        <taxon>Bacillales Family XII. Incertae Sedis</taxon>
        <taxon>Exiguobacterium</taxon>
    </lineage>
</organism>
<accession>A0ABT6R1T5</accession>
<dbReference type="RefSeq" id="WP_014969183.1">
    <property type="nucleotide sequence ID" value="NZ_JANJYY010000048.1"/>
</dbReference>
<dbReference type="InterPro" id="IPR028951">
    <property type="entry name" value="Imm64"/>
</dbReference>
<sequence length="181" mass="21216">MINIGLVYDETNKIDKELGRLLHYLEKQGAWVLDACVSLDEDGEKWVGNNQKELDYALLTRYYYGEVSVCLKVCHGMKEIPIQISIQKEQQFFGFVLSFDEIRFEEVGIDRLEDIAIQFMRQLTNVTHFQYAFCDYDSEIELHPKQKKQIDSGYAIVYWHGEEVMKNSWKIDGLTARGKEE</sequence>
<comment type="caution">
    <text evidence="1">The sequence shown here is derived from an EMBL/GenBank/DDBJ whole genome shotgun (WGS) entry which is preliminary data.</text>
</comment>
<name>A0ABT6R1T5_9BACL</name>
<dbReference type="EMBL" id="JASBQV010000009">
    <property type="protein sequence ID" value="MDI3234908.1"/>
    <property type="molecule type" value="Genomic_DNA"/>
</dbReference>
<proteinExistence type="predicted"/>
<gene>
    <name evidence="1" type="ORF">QK289_07790</name>
</gene>
<evidence type="ECO:0000313" key="2">
    <source>
        <dbReference type="Proteomes" id="UP001243286"/>
    </source>
</evidence>
<reference evidence="1 2" key="1">
    <citation type="submission" date="2023-04" db="EMBL/GenBank/DDBJ databases">
        <title>Antarctic isolates genomes.</title>
        <authorList>
            <person name="Dimov S.G."/>
        </authorList>
    </citation>
    <scope>NUCLEOTIDE SEQUENCE [LARGE SCALE GENOMIC DNA]</scope>
    <source>
        <strain evidence="1 2">AL19</strain>
    </source>
</reference>
<evidence type="ECO:0000313" key="1">
    <source>
        <dbReference type="EMBL" id="MDI3234908.1"/>
    </source>
</evidence>